<name>A0A0L0V0X0_9BASI</name>
<evidence type="ECO:0000313" key="3">
    <source>
        <dbReference type="EMBL" id="KNE92654.1"/>
    </source>
</evidence>
<feature type="transmembrane region" description="Helical" evidence="2">
    <location>
        <begin position="176"/>
        <end position="198"/>
    </location>
</feature>
<dbReference type="AlphaFoldDB" id="A0A0L0V0X0"/>
<evidence type="ECO:0000256" key="2">
    <source>
        <dbReference type="SAM" id="Phobius"/>
    </source>
</evidence>
<comment type="caution">
    <text evidence="3">The sequence shown here is derived from an EMBL/GenBank/DDBJ whole genome shotgun (WGS) entry which is preliminary data.</text>
</comment>
<dbReference type="EMBL" id="AJIL01000158">
    <property type="protein sequence ID" value="KNE92654.1"/>
    <property type="molecule type" value="Genomic_DNA"/>
</dbReference>
<feature type="transmembrane region" description="Helical" evidence="2">
    <location>
        <begin position="51"/>
        <end position="75"/>
    </location>
</feature>
<organism evidence="3 4">
    <name type="scientific">Puccinia striiformis f. sp. tritici PST-78</name>
    <dbReference type="NCBI Taxonomy" id="1165861"/>
    <lineage>
        <taxon>Eukaryota</taxon>
        <taxon>Fungi</taxon>
        <taxon>Dikarya</taxon>
        <taxon>Basidiomycota</taxon>
        <taxon>Pucciniomycotina</taxon>
        <taxon>Pucciniomycetes</taxon>
        <taxon>Pucciniales</taxon>
        <taxon>Pucciniaceae</taxon>
        <taxon>Puccinia</taxon>
    </lineage>
</organism>
<dbReference type="Proteomes" id="UP000054564">
    <property type="component" value="Unassembled WGS sequence"/>
</dbReference>
<reference evidence="4" key="1">
    <citation type="submission" date="2014-03" db="EMBL/GenBank/DDBJ databases">
        <title>The Genome Sequence of Puccinia striiformis f. sp. tritici PST-78.</title>
        <authorList>
            <consortium name="The Broad Institute Genome Sequencing Platform"/>
            <person name="Cuomo C."/>
            <person name="Hulbert S."/>
            <person name="Chen X."/>
            <person name="Walker B."/>
            <person name="Young S.K."/>
            <person name="Zeng Q."/>
            <person name="Gargeya S."/>
            <person name="Fitzgerald M."/>
            <person name="Haas B."/>
            <person name="Abouelleil A."/>
            <person name="Alvarado L."/>
            <person name="Arachchi H.M."/>
            <person name="Berlin A.M."/>
            <person name="Chapman S.B."/>
            <person name="Goldberg J."/>
            <person name="Griggs A."/>
            <person name="Gujja S."/>
            <person name="Hansen M."/>
            <person name="Howarth C."/>
            <person name="Imamovic A."/>
            <person name="Larimer J."/>
            <person name="McCowan C."/>
            <person name="Montmayeur A."/>
            <person name="Murphy C."/>
            <person name="Neiman D."/>
            <person name="Pearson M."/>
            <person name="Priest M."/>
            <person name="Roberts A."/>
            <person name="Saif S."/>
            <person name="Shea T."/>
            <person name="Sisk P."/>
            <person name="Sykes S."/>
            <person name="Wortman J."/>
            <person name="Nusbaum C."/>
            <person name="Birren B."/>
        </authorList>
    </citation>
    <scope>NUCLEOTIDE SEQUENCE [LARGE SCALE GENOMIC DNA]</scope>
    <source>
        <strain evidence="4">race PST-78</strain>
    </source>
</reference>
<feature type="region of interest" description="Disordered" evidence="1">
    <location>
        <begin position="460"/>
        <end position="488"/>
    </location>
</feature>
<keyword evidence="2" id="KW-0812">Transmembrane</keyword>
<keyword evidence="2" id="KW-0472">Membrane</keyword>
<feature type="transmembrane region" description="Helical" evidence="2">
    <location>
        <begin position="262"/>
        <end position="281"/>
    </location>
</feature>
<feature type="transmembrane region" description="Helical" evidence="2">
    <location>
        <begin position="432"/>
        <end position="451"/>
    </location>
</feature>
<feature type="transmembrane region" description="Helical" evidence="2">
    <location>
        <begin position="385"/>
        <end position="411"/>
    </location>
</feature>
<evidence type="ECO:0000256" key="1">
    <source>
        <dbReference type="SAM" id="MobiDB-lite"/>
    </source>
</evidence>
<protein>
    <submittedName>
        <fullName evidence="3">Uncharacterized protein</fullName>
    </submittedName>
</protein>
<accession>A0A0L0V0X0</accession>
<dbReference type="OrthoDB" id="2507570at2759"/>
<evidence type="ECO:0000313" key="4">
    <source>
        <dbReference type="Proteomes" id="UP000054564"/>
    </source>
</evidence>
<proteinExistence type="predicted"/>
<sequence>MVSTSTMTRLQLNPTAKNSTEPFDVTDLDDIVNFLSSNAGLELGRAKQTRFWIISALMFLMAVLYFITIIKNITIRNYWLVERNKNGYLNPNIEVLIPLFSVIHSSLVFCSIVLMHQDNGRYLSQPTMVTQLVSYNFLFYSAATRVWRTLSVIPLVPVQLTAHGTSLLSNGFPPFLFNTLVVLLYMSFPVATLPVGLTMARGAGKIGREVYNLIPNLKLLIAQQDALPDRVLPPFLVNQIDITLESLHGTVYQVNRRWRITCAIYLFYCSSLFALFIYASVRLYSTLTVQLKILTQARLRFARMTSVGVRSFEDDVTSAGASESTVSSSMYRSCVKSFKKLKSSLWAQSQDQSQLLEFWDCPDSCVESAELVRKTRTSVRYRTALLWQSFCSGIIFASFVVLTACLAFDVFGVPNRRSATQVGIITFEWSGWAWSVPGSVLAFVTCCVALVPHSASEVTTKATPTRNSVRKSGAKDNRYPPELSRTSTESDAVNLRPFGVNVTQTPQLSIQRTTITGGIKSAGSKIWRKLRISRRTPSTALPSPRERKFSCFSFSEDEKIGDHVVHPISPGHGIDIPNDTIVGQPPMSHTSPSSPRKDLLPLRQMGSDINIIKSLRQQHP</sequence>
<feature type="transmembrane region" description="Helical" evidence="2">
    <location>
        <begin position="95"/>
        <end position="116"/>
    </location>
</feature>
<keyword evidence="4" id="KW-1185">Reference proteome</keyword>
<gene>
    <name evidence="3" type="ORF">PSTG_13980</name>
</gene>
<keyword evidence="2" id="KW-1133">Transmembrane helix</keyword>